<comment type="caution">
    <text evidence="1">The sequence shown here is derived from an EMBL/GenBank/DDBJ whole genome shotgun (WGS) entry which is preliminary data.</text>
</comment>
<sequence>MSSETYILTMARKGSKAATNAPATYISQQQTQPERAQVAAITQRSTGEPIIPGKQLFGTWRPDHCDYWRGTERLGDIPCKATSDSRIEFTPRTLSLNGREVAVDEYIDNSNSIDVRFQGGVQRFFVDTKKDSVAFLPMTNQIIGNCG</sequence>
<dbReference type="Proteomes" id="UP000739411">
    <property type="component" value="Unassembled WGS sequence"/>
</dbReference>
<proteinExistence type="predicted"/>
<dbReference type="AlphaFoldDB" id="A0A935JZP1"/>
<name>A0A935JZP1_9RHOO</name>
<gene>
    <name evidence="1" type="ORF">IPJ38_15420</name>
</gene>
<dbReference type="EMBL" id="JADJMS010000037">
    <property type="protein sequence ID" value="MBK7416275.1"/>
    <property type="molecule type" value="Genomic_DNA"/>
</dbReference>
<evidence type="ECO:0000313" key="2">
    <source>
        <dbReference type="Proteomes" id="UP000739411"/>
    </source>
</evidence>
<organism evidence="1 2">
    <name type="scientific">Candidatus Dechloromonas phosphorivorans</name>
    <dbReference type="NCBI Taxonomy" id="2899244"/>
    <lineage>
        <taxon>Bacteria</taxon>
        <taxon>Pseudomonadati</taxon>
        <taxon>Pseudomonadota</taxon>
        <taxon>Betaproteobacteria</taxon>
        <taxon>Rhodocyclales</taxon>
        <taxon>Azonexaceae</taxon>
        <taxon>Dechloromonas</taxon>
    </lineage>
</organism>
<accession>A0A935JZP1</accession>
<reference evidence="1 2" key="1">
    <citation type="submission" date="2020-10" db="EMBL/GenBank/DDBJ databases">
        <title>Connecting structure to function with the recovery of over 1000 high-quality activated sludge metagenome-assembled genomes encoding full-length rRNA genes using long-read sequencing.</title>
        <authorList>
            <person name="Singleton C.M."/>
            <person name="Petriglieri F."/>
            <person name="Kristensen J.M."/>
            <person name="Kirkegaard R.H."/>
            <person name="Michaelsen T.Y."/>
            <person name="Andersen M.H."/>
            <person name="Karst S.M."/>
            <person name="Dueholm M.S."/>
            <person name="Nielsen P.H."/>
            <person name="Albertsen M."/>
        </authorList>
    </citation>
    <scope>NUCLEOTIDE SEQUENCE [LARGE SCALE GENOMIC DNA]</scope>
    <source>
        <strain evidence="1">EsbW_18-Q3-R4-48_BATAC.463</strain>
    </source>
</reference>
<protein>
    <submittedName>
        <fullName evidence="1">Uncharacterized protein</fullName>
    </submittedName>
</protein>
<evidence type="ECO:0000313" key="1">
    <source>
        <dbReference type="EMBL" id="MBK7416275.1"/>
    </source>
</evidence>